<gene>
    <name evidence="2" type="ORF">ACGRHZ_14470</name>
</gene>
<dbReference type="SUPFAM" id="SSF53756">
    <property type="entry name" value="UDP-Glycosyltransferase/glycogen phosphorylase"/>
    <property type="match status" value="1"/>
</dbReference>
<name>A0ABW7J874_9VIBR</name>
<protein>
    <recommendedName>
        <fullName evidence="4">Glycosyltransferase subfamily 4-like N-terminal domain-containing protein</fullName>
    </recommendedName>
</protein>
<accession>A0ABW7J874</accession>
<keyword evidence="1" id="KW-0175">Coiled coil</keyword>
<dbReference type="RefSeq" id="WP_394632315.1">
    <property type="nucleotide sequence ID" value="NZ_JBIHSE010000001.1"/>
</dbReference>
<evidence type="ECO:0000256" key="1">
    <source>
        <dbReference type="SAM" id="Coils"/>
    </source>
</evidence>
<sequence length="247" mass="29022">MHILHHTPGLSATGGSRNILDLSEYLCDHGHEVSIVIDSNRIAFNVDQRINLYLLKKGKLSRLSNQSQELAIENYKNKNSKTKKKRSALKKVIRKIQNIKRYIIRLMIFPINCFIVRKFIRDNKIDFIASHNMYTFFEHFFYYPKEKFALMLRNSPNEVFLERGVLKILPFRRYFNGRLCLGVSQATVDEIKALDLGVQDRSFAIYNPFDFSSIRQSADINPNSKYDIYNKRYILSLSSLDNRKRID</sequence>
<organism evidence="2 3">
    <name type="scientific">Vibrio jasicida</name>
    <dbReference type="NCBI Taxonomy" id="766224"/>
    <lineage>
        <taxon>Bacteria</taxon>
        <taxon>Pseudomonadati</taxon>
        <taxon>Pseudomonadota</taxon>
        <taxon>Gammaproteobacteria</taxon>
        <taxon>Vibrionales</taxon>
        <taxon>Vibrionaceae</taxon>
        <taxon>Vibrio</taxon>
    </lineage>
</organism>
<keyword evidence="3" id="KW-1185">Reference proteome</keyword>
<evidence type="ECO:0000313" key="2">
    <source>
        <dbReference type="EMBL" id="MFH0272515.1"/>
    </source>
</evidence>
<reference evidence="2 3" key="1">
    <citation type="submission" date="2024-10" db="EMBL/GenBank/DDBJ databases">
        <authorList>
            <person name="Yibar A."/>
            <person name="Saticioglu I.B."/>
            <person name="Duman M."/>
            <person name="Ajmi N."/>
            <person name="Gurler F."/>
            <person name="Ay H."/>
            <person name="Onuk E."/>
            <person name="Guler S."/>
            <person name="Romalde J.L."/>
        </authorList>
    </citation>
    <scope>NUCLEOTIDE SEQUENCE [LARGE SCALE GENOMIC DNA]</scope>
    <source>
        <strain evidence="2 3">1-TCBS-A</strain>
    </source>
</reference>
<dbReference type="Gene3D" id="3.40.50.2000">
    <property type="entry name" value="Glycogen Phosphorylase B"/>
    <property type="match status" value="1"/>
</dbReference>
<comment type="caution">
    <text evidence="2">The sequence shown here is derived from an EMBL/GenBank/DDBJ whole genome shotgun (WGS) entry which is preliminary data.</text>
</comment>
<dbReference type="EMBL" id="JBIHSE010000001">
    <property type="protein sequence ID" value="MFH0272515.1"/>
    <property type="molecule type" value="Genomic_DNA"/>
</dbReference>
<dbReference type="Proteomes" id="UP001607221">
    <property type="component" value="Unassembled WGS sequence"/>
</dbReference>
<evidence type="ECO:0008006" key="4">
    <source>
        <dbReference type="Google" id="ProtNLM"/>
    </source>
</evidence>
<feature type="coiled-coil region" evidence="1">
    <location>
        <begin position="65"/>
        <end position="92"/>
    </location>
</feature>
<proteinExistence type="predicted"/>
<evidence type="ECO:0000313" key="3">
    <source>
        <dbReference type="Proteomes" id="UP001607221"/>
    </source>
</evidence>